<dbReference type="AlphaFoldDB" id="A0A5J4ZE36"/>
<evidence type="ECO:0000313" key="2">
    <source>
        <dbReference type="EMBL" id="KAA8516873.1"/>
    </source>
</evidence>
<name>A0A5J4ZE36_9ASTE</name>
<dbReference type="PANTHER" id="PTHR30620">
    <property type="entry name" value="PERIPLASMIC BETA-GLUCOSIDASE-RELATED"/>
    <property type="match status" value="1"/>
</dbReference>
<keyword evidence="3" id="KW-1185">Reference proteome</keyword>
<dbReference type="GO" id="GO:0008422">
    <property type="term" value="F:beta-glucosidase activity"/>
    <property type="evidence" value="ECO:0007669"/>
    <property type="project" value="TreeGrafter"/>
</dbReference>
<reference evidence="2 3" key="1">
    <citation type="submission" date="2019-09" db="EMBL/GenBank/DDBJ databases">
        <title>A chromosome-level genome assembly of the Chinese tupelo Nyssa sinensis.</title>
        <authorList>
            <person name="Yang X."/>
            <person name="Kang M."/>
            <person name="Yang Y."/>
            <person name="Xiong H."/>
            <person name="Wang M."/>
            <person name="Zhang Z."/>
            <person name="Wang Z."/>
            <person name="Wu H."/>
            <person name="Ma T."/>
            <person name="Liu J."/>
            <person name="Xi Z."/>
        </authorList>
    </citation>
    <scope>NUCLEOTIDE SEQUENCE [LARGE SCALE GENOMIC DNA]</scope>
    <source>
        <strain evidence="2">J267</strain>
        <tissue evidence="2">Leaf</tissue>
    </source>
</reference>
<dbReference type="InterPro" id="IPR017853">
    <property type="entry name" value="GH"/>
</dbReference>
<dbReference type="PANTHER" id="PTHR30620:SF91">
    <property type="entry name" value="BETA-GLUCOSIDASE"/>
    <property type="match status" value="1"/>
</dbReference>
<gene>
    <name evidence="2" type="ORF">F0562_017309</name>
</gene>
<protein>
    <recommendedName>
        <fullName evidence="4">Beta-glucosidase</fullName>
    </recommendedName>
</protein>
<dbReference type="InterPro" id="IPR051915">
    <property type="entry name" value="Cellulose_Degrad_GH3"/>
</dbReference>
<evidence type="ECO:0000313" key="3">
    <source>
        <dbReference type="Proteomes" id="UP000325577"/>
    </source>
</evidence>
<dbReference type="InterPro" id="IPR036962">
    <property type="entry name" value="Glyco_hydro_3_N_sf"/>
</dbReference>
<dbReference type="Gene3D" id="3.20.20.300">
    <property type="entry name" value="Glycoside hydrolase, family 3, N-terminal domain"/>
    <property type="match status" value="1"/>
</dbReference>
<dbReference type="EMBL" id="CM018051">
    <property type="protein sequence ID" value="KAA8516873.1"/>
    <property type="molecule type" value="Genomic_DNA"/>
</dbReference>
<accession>A0A5J4ZE36</accession>
<evidence type="ECO:0000256" key="1">
    <source>
        <dbReference type="ARBA" id="ARBA00022801"/>
    </source>
</evidence>
<sequence>MKYKDPKMPLNVQVKNLLSRMTLEEKIGQMVQIDRTVASAEVMKKYYIGSVLSGGRSVPAKQAPAKTGSTR</sequence>
<keyword evidence="1" id="KW-0378">Hydrolase</keyword>
<dbReference type="Proteomes" id="UP000325577">
    <property type="component" value="Linkage Group LG8"/>
</dbReference>
<organism evidence="2 3">
    <name type="scientific">Nyssa sinensis</name>
    <dbReference type="NCBI Taxonomy" id="561372"/>
    <lineage>
        <taxon>Eukaryota</taxon>
        <taxon>Viridiplantae</taxon>
        <taxon>Streptophyta</taxon>
        <taxon>Embryophyta</taxon>
        <taxon>Tracheophyta</taxon>
        <taxon>Spermatophyta</taxon>
        <taxon>Magnoliopsida</taxon>
        <taxon>eudicotyledons</taxon>
        <taxon>Gunneridae</taxon>
        <taxon>Pentapetalae</taxon>
        <taxon>asterids</taxon>
        <taxon>Cornales</taxon>
        <taxon>Nyssaceae</taxon>
        <taxon>Nyssa</taxon>
    </lineage>
</organism>
<proteinExistence type="predicted"/>
<dbReference type="OrthoDB" id="1730343at2759"/>
<dbReference type="GO" id="GO:0009251">
    <property type="term" value="P:glucan catabolic process"/>
    <property type="evidence" value="ECO:0007669"/>
    <property type="project" value="TreeGrafter"/>
</dbReference>
<evidence type="ECO:0008006" key="4">
    <source>
        <dbReference type="Google" id="ProtNLM"/>
    </source>
</evidence>
<dbReference type="SUPFAM" id="SSF51445">
    <property type="entry name" value="(Trans)glycosidases"/>
    <property type="match status" value="1"/>
</dbReference>